<keyword evidence="5" id="KW-0862">Zinc</keyword>
<dbReference type="GO" id="GO:0010468">
    <property type="term" value="P:regulation of gene expression"/>
    <property type="evidence" value="ECO:0007669"/>
    <property type="project" value="TreeGrafter"/>
</dbReference>
<dbReference type="AlphaFoldDB" id="A0A8X6K515"/>
<dbReference type="EMBL" id="BMAW01000036">
    <property type="protein sequence ID" value="GFS67087.1"/>
    <property type="molecule type" value="Genomic_DNA"/>
</dbReference>
<evidence type="ECO:0000259" key="9">
    <source>
        <dbReference type="PROSITE" id="PS50157"/>
    </source>
</evidence>
<gene>
    <name evidence="10" type="ORF">NPIL_698321</name>
</gene>
<protein>
    <recommendedName>
        <fullName evidence="9">C2H2-type domain-containing protein</fullName>
    </recommendedName>
</protein>
<dbReference type="OrthoDB" id="1405595at2759"/>
<dbReference type="FunFam" id="3.30.160.60:FF:000110">
    <property type="entry name" value="Zinc finger protein-like"/>
    <property type="match status" value="1"/>
</dbReference>
<dbReference type="SUPFAM" id="SSF57667">
    <property type="entry name" value="beta-beta-alpha zinc fingers"/>
    <property type="match status" value="1"/>
</dbReference>
<evidence type="ECO:0000256" key="5">
    <source>
        <dbReference type="ARBA" id="ARBA00022833"/>
    </source>
</evidence>
<keyword evidence="8" id="KW-0732">Signal</keyword>
<evidence type="ECO:0000256" key="6">
    <source>
        <dbReference type="ARBA" id="ARBA00023242"/>
    </source>
</evidence>
<dbReference type="SMART" id="SM00355">
    <property type="entry name" value="ZnF_C2H2"/>
    <property type="match status" value="2"/>
</dbReference>
<evidence type="ECO:0000256" key="4">
    <source>
        <dbReference type="ARBA" id="ARBA00022771"/>
    </source>
</evidence>
<evidence type="ECO:0000256" key="3">
    <source>
        <dbReference type="ARBA" id="ARBA00022737"/>
    </source>
</evidence>
<dbReference type="GO" id="GO:0005634">
    <property type="term" value="C:nucleus"/>
    <property type="evidence" value="ECO:0007669"/>
    <property type="project" value="UniProtKB-SubCell"/>
</dbReference>
<dbReference type="GO" id="GO:0008270">
    <property type="term" value="F:zinc ion binding"/>
    <property type="evidence" value="ECO:0007669"/>
    <property type="project" value="UniProtKB-KW"/>
</dbReference>
<keyword evidence="4 7" id="KW-0863">Zinc-finger</keyword>
<organism evidence="10 11">
    <name type="scientific">Nephila pilipes</name>
    <name type="common">Giant wood spider</name>
    <name type="synonym">Nephila maculata</name>
    <dbReference type="NCBI Taxonomy" id="299642"/>
    <lineage>
        <taxon>Eukaryota</taxon>
        <taxon>Metazoa</taxon>
        <taxon>Ecdysozoa</taxon>
        <taxon>Arthropoda</taxon>
        <taxon>Chelicerata</taxon>
        <taxon>Arachnida</taxon>
        <taxon>Araneae</taxon>
        <taxon>Araneomorphae</taxon>
        <taxon>Entelegynae</taxon>
        <taxon>Araneoidea</taxon>
        <taxon>Nephilidae</taxon>
        <taxon>Nephila</taxon>
    </lineage>
</organism>
<dbReference type="InterPro" id="IPR050331">
    <property type="entry name" value="Zinc_finger"/>
</dbReference>
<evidence type="ECO:0000256" key="1">
    <source>
        <dbReference type="ARBA" id="ARBA00004123"/>
    </source>
</evidence>
<comment type="subcellular location">
    <subcellularLocation>
        <location evidence="1">Nucleus</location>
    </subcellularLocation>
</comment>
<dbReference type="InterPro" id="IPR013087">
    <property type="entry name" value="Znf_C2H2_type"/>
</dbReference>
<dbReference type="Gene3D" id="3.30.160.60">
    <property type="entry name" value="Classic Zinc Finger"/>
    <property type="match status" value="2"/>
</dbReference>
<keyword evidence="11" id="KW-1185">Reference proteome</keyword>
<keyword evidence="6" id="KW-0539">Nucleus</keyword>
<proteinExistence type="predicted"/>
<dbReference type="InterPro" id="IPR036236">
    <property type="entry name" value="Znf_C2H2_sf"/>
</dbReference>
<accession>A0A8X6K515</accession>
<feature type="domain" description="C2H2-type" evidence="9">
    <location>
        <begin position="76"/>
        <end position="103"/>
    </location>
</feature>
<evidence type="ECO:0000313" key="11">
    <source>
        <dbReference type="Proteomes" id="UP000887013"/>
    </source>
</evidence>
<comment type="caution">
    <text evidence="10">The sequence shown here is derived from an EMBL/GenBank/DDBJ whole genome shotgun (WGS) entry which is preliminary data.</text>
</comment>
<evidence type="ECO:0000313" key="10">
    <source>
        <dbReference type="EMBL" id="GFS67087.1"/>
    </source>
</evidence>
<sequence>MITKALLVLAIVEIVLSRDASLYTKVKILLSDVYSFERTPQQYPEYELLARTCLVYSEEMENTKHTASTLNISNKYCCKFCLKCFTRKRSLIDHINIHTGKRPYVCQFCSKNFTQRASCNRHVKLCHSDLSNKLN</sequence>
<dbReference type="PROSITE" id="PS50157">
    <property type="entry name" value="ZINC_FINGER_C2H2_2"/>
    <property type="match status" value="2"/>
</dbReference>
<reference evidence="10" key="1">
    <citation type="submission" date="2020-08" db="EMBL/GenBank/DDBJ databases">
        <title>Multicomponent nature underlies the extraordinary mechanical properties of spider dragline silk.</title>
        <authorList>
            <person name="Kono N."/>
            <person name="Nakamura H."/>
            <person name="Mori M."/>
            <person name="Yoshida Y."/>
            <person name="Ohtoshi R."/>
            <person name="Malay A.D."/>
            <person name="Moran D.A.P."/>
            <person name="Tomita M."/>
            <person name="Numata K."/>
            <person name="Arakawa K."/>
        </authorList>
    </citation>
    <scope>NUCLEOTIDE SEQUENCE</scope>
</reference>
<evidence type="ECO:0000256" key="7">
    <source>
        <dbReference type="PROSITE-ProRule" id="PRU00042"/>
    </source>
</evidence>
<evidence type="ECO:0000256" key="8">
    <source>
        <dbReference type="SAM" id="SignalP"/>
    </source>
</evidence>
<name>A0A8X6K515_NEPPI</name>
<keyword evidence="2" id="KW-0479">Metal-binding</keyword>
<feature type="chain" id="PRO_5036476910" description="C2H2-type domain-containing protein" evidence="8">
    <location>
        <begin position="18"/>
        <end position="135"/>
    </location>
</feature>
<feature type="signal peptide" evidence="8">
    <location>
        <begin position="1"/>
        <end position="17"/>
    </location>
</feature>
<dbReference type="PANTHER" id="PTHR16515:SF49">
    <property type="entry name" value="GASTRULA ZINC FINGER PROTEIN XLCGF49.1-LIKE-RELATED"/>
    <property type="match status" value="1"/>
</dbReference>
<dbReference type="PANTHER" id="PTHR16515">
    <property type="entry name" value="PR DOMAIN ZINC FINGER PROTEIN"/>
    <property type="match status" value="1"/>
</dbReference>
<feature type="domain" description="C2H2-type" evidence="9">
    <location>
        <begin position="104"/>
        <end position="132"/>
    </location>
</feature>
<keyword evidence="3" id="KW-0677">Repeat</keyword>
<dbReference type="Proteomes" id="UP000887013">
    <property type="component" value="Unassembled WGS sequence"/>
</dbReference>
<evidence type="ECO:0000256" key="2">
    <source>
        <dbReference type="ARBA" id="ARBA00022723"/>
    </source>
</evidence>
<dbReference type="PROSITE" id="PS00028">
    <property type="entry name" value="ZINC_FINGER_C2H2_1"/>
    <property type="match status" value="2"/>
</dbReference>